<gene>
    <name evidence="7" type="ORF">B9Z44_14235</name>
</gene>
<dbReference type="Proteomes" id="UP000251341">
    <property type="component" value="Unassembled WGS sequence"/>
</dbReference>
<accession>A0A315G5A5</accession>
<sequence length="262" mass="29648">MAIRATELVFAWSLTIQTLEYLRMGKYTADDAFWSWPLQRADIPNAPVRALFDELFKPQMHQLHLVLRLCAVVALAVQGASLPLIGFLFVGNLLILIRWRGAFNGGSDFMTLVVLTGLLISQVVGALVNVELGWQAGFWYIAIQAITSYFMSGAVKLLRSEWRNGSAMTIFLNGAIYRPLSATHPLRNKWLAMLGSWGFIVWEILFPISLVDPRLAAVFCAVAALFHFLVFWFFGLNRFFWAWLCAFPAIIWCSAQFSARFI</sequence>
<keyword evidence="3 5" id="KW-1133">Transmembrane helix</keyword>
<evidence type="ECO:0000256" key="3">
    <source>
        <dbReference type="ARBA" id="ARBA00022989"/>
    </source>
</evidence>
<evidence type="ECO:0000256" key="5">
    <source>
        <dbReference type="SAM" id="Phobius"/>
    </source>
</evidence>
<comment type="subcellular location">
    <subcellularLocation>
        <location evidence="1">Endomembrane system</location>
        <topology evidence="1">Multi-pass membrane protein</topology>
    </subcellularLocation>
</comment>
<dbReference type="EMBL" id="NESP01000001">
    <property type="protein sequence ID" value="PUE60897.1"/>
    <property type="molecule type" value="Genomic_DNA"/>
</dbReference>
<protein>
    <recommendedName>
        <fullName evidence="6">HTTM-like domain-containing protein</fullName>
    </recommendedName>
</protein>
<feature type="transmembrane region" description="Helical" evidence="5">
    <location>
        <begin position="65"/>
        <end position="97"/>
    </location>
</feature>
<organism evidence="7 8">
    <name type="scientific">Limnohabitans curvus</name>
    <dbReference type="NCBI Taxonomy" id="323423"/>
    <lineage>
        <taxon>Bacteria</taxon>
        <taxon>Pseudomonadati</taxon>
        <taxon>Pseudomonadota</taxon>
        <taxon>Betaproteobacteria</taxon>
        <taxon>Burkholderiales</taxon>
        <taxon>Comamonadaceae</taxon>
        <taxon>Limnohabitans</taxon>
    </lineage>
</organism>
<reference evidence="7 8" key="1">
    <citation type="submission" date="2017-04" db="EMBL/GenBank/DDBJ databases">
        <title>Unexpected and diverse lifestyles within the genus Limnohabitans.</title>
        <authorList>
            <person name="Kasalicky V."/>
            <person name="Mehrshad M."/>
            <person name="Andrei S.-A."/>
            <person name="Salcher M."/>
            <person name="Kratochvilova H."/>
            <person name="Simek K."/>
            <person name="Ghai R."/>
        </authorList>
    </citation>
    <scope>NUCLEOTIDE SEQUENCE [LARGE SCALE GENOMIC DNA]</scope>
    <source>
        <strain evidence="7 8">MWH-C5</strain>
    </source>
</reference>
<dbReference type="AlphaFoldDB" id="A0A315G5A5"/>
<dbReference type="GO" id="GO:0012505">
    <property type="term" value="C:endomembrane system"/>
    <property type="evidence" value="ECO:0007669"/>
    <property type="project" value="UniProtKB-SubCell"/>
</dbReference>
<evidence type="ECO:0000313" key="7">
    <source>
        <dbReference type="EMBL" id="PUE60897.1"/>
    </source>
</evidence>
<feature type="domain" description="HTTM-like" evidence="6">
    <location>
        <begin position="1"/>
        <end position="255"/>
    </location>
</feature>
<feature type="transmembrane region" description="Helical" evidence="5">
    <location>
        <begin position="240"/>
        <end position="259"/>
    </location>
</feature>
<keyword evidence="2 5" id="KW-0812">Transmembrane</keyword>
<feature type="transmembrane region" description="Helical" evidence="5">
    <location>
        <begin position="190"/>
        <end position="208"/>
    </location>
</feature>
<dbReference type="InterPro" id="IPR011020">
    <property type="entry name" value="HTTM-like"/>
</dbReference>
<dbReference type="SMART" id="SM00752">
    <property type="entry name" value="HTTM"/>
    <property type="match status" value="1"/>
</dbReference>
<comment type="caution">
    <text evidence="7">The sequence shown here is derived from an EMBL/GenBank/DDBJ whole genome shotgun (WGS) entry which is preliminary data.</text>
</comment>
<evidence type="ECO:0000313" key="8">
    <source>
        <dbReference type="Proteomes" id="UP000251341"/>
    </source>
</evidence>
<feature type="transmembrane region" description="Helical" evidence="5">
    <location>
        <begin position="215"/>
        <end position="234"/>
    </location>
</feature>
<evidence type="ECO:0000256" key="1">
    <source>
        <dbReference type="ARBA" id="ARBA00004127"/>
    </source>
</evidence>
<name>A0A315G5A5_9BURK</name>
<feature type="transmembrane region" description="Helical" evidence="5">
    <location>
        <begin position="137"/>
        <end position="158"/>
    </location>
</feature>
<feature type="transmembrane region" description="Helical" evidence="5">
    <location>
        <begin position="109"/>
        <end position="130"/>
    </location>
</feature>
<evidence type="ECO:0000256" key="4">
    <source>
        <dbReference type="ARBA" id="ARBA00023136"/>
    </source>
</evidence>
<evidence type="ECO:0000256" key="2">
    <source>
        <dbReference type="ARBA" id="ARBA00022692"/>
    </source>
</evidence>
<evidence type="ECO:0000259" key="6">
    <source>
        <dbReference type="SMART" id="SM00752"/>
    </source>
</evidence>
<keyword evidence="8" id="KW-1185">Reference proteome</keyword>
<proteinExistence type="predicted"/>
<keyword evidence="4 5" id="KW-0472">Membrane</keyword>